<feature type="domain" description="DNA helicase Pif1-like 2B" evidence="1">
    <location>
        <begin position="287"/>
        <end position="333"/>
    </location>
</feature>
<dbReference type="AlphaFoldDB" id="A0AAN9II26"/>
<evidence type="ECO:0000259" key="1">
    <source>
        <dbReference type="Pfam" id="PF21530"/>
    </source>
</evidence>
<dbReference type="InterPro" id="IPR027417">
    <property type="entry name" value="P-loop_NTPase"/>
</dbReference>
<dbReference type="GO" id="GO:0006260">
    <property type="term" value="P:DNA replication"/>
    <property type="evidence" value="ECO:0007669"/>
    <property type="project" value="TreeGrafter"/>
</dbReference>
<name>A0AAN9II26_CROPI</name>
<dbReference type="FunFam" id="3.40.50.300:FF:002884">
    <property type="entry name" value="ATP-dependent DNA helicase"/>
    <property type="match status" value="1"/>
</dbReference>
<dbReference type="InterPro" id="IPR049163">
    <property type="entry name" value="Pif1-like_2B_dom"/>
</dbReference>
<dbReference type="PANTHER" id="PTHR23274:SF33">
    <property type="entry name" value="ANIMAL RPA1 DOMAIN PROTEIN"/>
    <property type="match status" value="1"/>
</dbReference>
<dbReference type="SUPFAM" id="SSF52540">
    <property type="entry name" value="P-loop containing nucleoside triphosphate hydrolases"/>
    <property type="match status" value="1"/>
</dbReference>
<accession>A0AAN9II26</accession>
<reference evidence="2 3" key="1">
    <citation type="submission" date="2024-01" db="EMBL/GenBank/DDBJ databases">
        <title>The genomes of 5 underutilized Papilionoideae crops provide insights into root nodulation and disease resistanc.</title>
        <authorList>
            <person name="Yuan L."/>
        </authorList>
    </citation>
    <scope>NUCLEOTIDE SEQUENCE [LARGE SCALE GENOMIC DNA]</scope>
    <source>
        <strain evidence="2">ZHUSHIDOU_FW_LH</strain>
        <tissue evidence="2">Leaf</tissue>
    </source>
</reference>
<dbReference type="GO" id="GO:0005657">
    <property type="term" value="C:replication fork"/>
    <property type="evidence" value="ECO:0007669"/>
    <property type="project" value="TreeGrafter"/>
</dbReference>
<keyword evidence="3" id="KW-1185">Reference proteome</keyword>
<proteinExistence type="predicted"/>
<dbReference type="Pfam" id="PF21530">
    <property type="entry name" value="Pif1_2B_dom"/>
    <property type="match status" value="1"/>
</dbReference>
<gene>
    <name evidence="2" type="ORF">RIF29_09790</name>
</gene>
<protein>
    <recommendedName>
        <fullName evidence="1">DNA helicase Pif1-like 2B domain-containing protein</fullName>
    </recommendedName>
</protein>
<dbReference type="CDD" id="cd18809">
    <property type="entry name" value="SF1_C_RecD"/>
    <property type="match status" value="1"/>
</dbReference>
<organism evidence="2 3">
    <name type="scientific">Crotalaria pallida</name>
    <name type="common">Smooth rattlebox</name>
    <name type="synonym">Crotalaria striata</name>
    <dbReference type="NCBI Taxonomy" id="3830"/>
    <lineage>
        <taxon>Eukaryota</taxon>
        <taxon>Viridiplantae</taxon>
        <taxon>Streptophyta</taxon>
        <taxon>Embryophyta</taxon>
        <taxon>Tracheophyta</taxon>
        <taxon>Spermatophyta</taxon>
        <taxon>Magnoliopsida</taxon>
        <taxon>eudicotyledons</taxon>
        <taxon>Gunneridae</taxon>
        <taxon>Pentapetalae</taxon>
        <taxon>rosids</taxon>
        <taxon>fabids</taxon>
        <taxon>Fabales</taxon>
        <taxon>Fabaceae</taxon>
        <taxon>Papilionoideae</taxon>
        <taxon>50 kb inversion clade</taxon>
        <taxon>genistoids sensu lato</taxon>
        <taxon>core genistoids</taxon>
        <taxon>Crotalarieae</taxon>
        <taxon>Crotalaria</taxon>
    </lineage>
</organism>
<sequence length="450" mass="50335">MARSNQFFSLRRRGPSLFLSAFLDGSPSPVSSFVIVDFGFDNKTIDDSYIDDYICTQANLNNNFSKYENSAHPLHDECASIGHFLGLMMNDFKNGSIFGPVKAVEKSSVLLDNRYVVPYNPILLLRPHHVWDMIVDLLSDDLRHSIYQVDRDAVIPNNVIHNICLIEIEKLLQINGKSLRDFHGMPYPEDCENMDIGNVFIRNELNYDVCAMRHLHAESYNLLNPEQLHAYQRIERAILAPTLEAVERVNDYILSTLPGDSKEYLSADSILTVDGDAGIDVDWITTDFLNNIRSSGLPNHKLVLKVGSPVMLLRNIDQSAGLCNGTRLIVTELGNNIVYARVVTGTNAGDSVLIPRMNLIPSDPSIPIKFRRRQFPLALSFAMTINKSQGQTLSHVGLYLSKSVFSHGQLYVAISRVKSATGLKVLIVGDNDGSCYSTTNVVYREVLQKI</sequence>
<dbReference type="EMBL" id="JAYWIO010000002">
    <property type="protein sequence ID" value="KAK7281633.1"/>
    <property type="molecule type" value="Genomic_DNA"/>
</dbReference>
<dbReference type="Gene3D" id="3.40.50.300">
    <property type="entry name" value="P-loop containing nucleotide triphosphate hydrolases"/>
    <property type="match status" value="1"/>
</dbReference>
<dbReference type="PANTHER" id="PTHR23274">
    <property type="entry name" value="DNA HELICASE-RELATED"/>
    <property type="match status" value="1"/>
</dbReference>
<dbReference type="Proteomes" id="UP001372338">
    <property type="component" value="Unassembled WGS sequence"/>
</dbReference>
<evidence type="ECO:0000313" key="3">
    <source>
        <dbReference type="Proteomes" id="UP001372338"/>
    </source>
</evidence>
<comment type="caution">
    <text evidence="2">The sequence shown here is derived from an EMBL/GenBank/DDBJ whole genome shotgun (WGS) entry which is preliminary data.</text>
</comment>
<evidence type="ECO:0000313" key="2">
    <source>
        <dbReference type="EMBL" id="KAK7281633.1"/>
    </source>
</evidence>